<proteinExistence type="predicted"/>
<name>B8ARM2_ORYSI</name>
<dbReference type="Gramene" id="BGIOSGA015481-TA">
    <property type="protein sequence ID" value="BGIOSGA015481-PA"/>
    <property type="gene ID" value="BGIOSGA015481"/>
</dbReference>
<keyword evidence="2" id="KW-1185">Reference proteome</keyword>
<organism evidence="1 2">
    <name type="scientific">Oryza sativa subsp. indica</name>
    <name type="common">Rice</name>
    <dbReference type="NCBI Taxonomy" id="39946"/>
    <lineage>
        <taxon>Eukaryota</taxon>
        <taxon>Viridiplantae</taxon>
        <taxon>Streptophyta</taxon>
        <taxon>Embryophyta</taxon>
        <taxon>Tracheophyta</taxon>
        <taxon>Spermatophyta</taxon>
        <taxon>Magnoliopsida</taxon>
        <taxon>Liliopsida</taxon>
        <taxon>Poales</taxon>
        <taxon>Poaceae</taxon>
        <taxon>BOP clade</taxon>
        <taxon>Oryzoideae</taxon>
        <taxon>Oryzeae</taxon>
        <taxon>Oryzinae</taxon>
        <taxon>Oryza</taxon>
        <taxon>Oryza sativa</taxon>
    </lineage>
</organism>
<dbReference type="EMBL" id="CM000129">
    <property type="protein sequence ID" value="EEC76885.1"/>
    <property type="molecule type" value="Genomic_DNA"/>
</dbReference>
<reference evidence="1 2" key="1">
    <citation type="journal article" date="2005" name="PLoS Biol.">
        <title>The genomes of Oryza sativa: a history of duplications.</title>
        <authorList>
            <person name="Yu J."/>
            <person name="Wang J."/>
            <person name="Lin W."/>
            <person name="Li S."/>
            <person name="Li H."/>
            <person name="Zhou J."/>
            <person name="Ni P."/>
            <person name="Dong W."/>
            <person name="Hu S."/>
            <person name="Zeng C."/>
            <person name="Zhang J."/>
            <person name="Zhang Y."/>
            <person name="Li R."/>
            <person name="Xu Z."/>
            <person name="Li S."/>
            <person name="Li X."/>
            <person name="Zheng H."/>
            <person name="Cong L."/>
            <person name="Lin L."/>
            <person name="Yin J."/>
            <person name="Geng J."/>
            <person name="Li G."/>
            <person name="Shi J."/>
            <person name="Liu J."/>
            <person name="Lv H."/>
            <person name="Li J."/>
            <person name="Wang J."/>
            <person name="Deng Y."/>
            <person name="Ran L."/>
            <person name="Shi X."/>
            <person name="Wang X."/>
            <person name="Wu Q."/>
            <person name="Li C."/>
            <person name="Ren X."/>
            <person name="Wang J."/>
            <person name="Wang X."/>
            <person name="Li D."/>
            <person name="Liu D."/>
            <person name="Zhang X."/>
            <person name="Ji Z."/>
            <person name="Zhao W."/>
            <person name="Sun Y."/>
            <person name="Zhang Z."/>
            <person name="Bao J."/>
            <person name="Han Y."/>
            <person name="Dong L."/>
            <person name="Ji J."/>
            <person name="Chen P."/>
            <person name="Wu S."/>
            <person name="Liu J."/>
            <person name="Xiao Y."/>
            <person name="Bu D."/>
            <person name="Tan J."/>
            <person name="Yang L."/>
            <person name="Ye C."/>
            <person name="Zhang J."/>
            <person name="Xu J."/>
            <person name="Zhou Y."/>
            <person name="Yu Y."/>
            <person name="Zhang B."/>
            <person name="Zhuang S."/>
            <person name="Wei H."/>
            <person name="Liu B."/>
            <person name="Lei M."/>
            <person name="Yu H."/>
            <person name="Li Y."/>
            <person name="Xu H."/>
            <person name="Wei S."/>
            <person name="He X."/>
            <person name="Fang L."/>
            <person name="Zhang Z."/>
            <person name="Zhang Y."/>
            <person name="Huang X."/>
            <person name="Su Z."/>
            <person name="Tong W."/>
            <person name="Li J."/>
            <person name="Tong Z."/>
            <person name="Li S."/>
            <person name="Ye J."/>
            <person name="Wang L."/>
            <person name="Fang L."/>
            <person name="Lei T."/>
            <person name="Chen C."/>
            <person name="Chen H."/>
            <person name="Xu Z."/>
            <person name="Li H."/>
            <person name="Huang H."/>
            <person name="Zhang F."/>
            <person name="Xu H."/>
            <person name="Li N."/>
            <person name="Zhao C."/>
            <person name="Li S."/>
            <person name="Dong L."/>
            <person name="Huang Y."/>
            <person name="Li L."/>
            <person name="Xi Y."/>
            <person name="Qi Q."/>
            <person name="Li W."/>
            <person name="Zhang B."/>
            <person name="Hu W."/>
            <person name="Zhang Y."/>
            <person name="Tian X."/>
            <person name="Jiao Y."/>
            <person name="Liang X."/>
            <person name="Jin J."/>
            <person name="Gao L."/>
            <person name="Zheng W."/>
            <person name="Hao B."/>
            <person name="Liu S."/>
            <person name="Wang W."/>
            <person name="Yuan L."/>
            <person name="Cao M."/>
            <person name="McDermott J."/>
            <person name="Samudrala R."/>
            <person name="Wang J."/>
            <person name="Wong G.K."/>
            <person name="Yang H."/>
        </authorList>
    </citation>
    <scope>NUCLEOTIDE SEQUENCE [LARGE SCALE GENOMIC DNA]</scope>
    <source>
        <strain evidence="2">cv. 93-11</strain>
    </source>
</reference>
<evidence type="ECO:0000313" key="1">
    <source>
        <dbReference type="EMBL" id="EEC76885.1"/>
    </source>
</evidence>
<dbReference type="AlphaFoldDB" id="B8ARM2"/>
<accession>B8ARM2</accession>
<dbReference type="HOGENOM" id="CLU_1621713_0_0_1"/>
<gene>
    <name evidence="1" type="ORF">OsI_15090</name>
</gene>
<protein>
    <submittedName>
        <fullName evidence="1">Uncharacterized protein</fullName>
    </submittedName>
</protein>
<sequence length="164" mass="17869">MGSAVSHRRILRTLADDAPGDDHDAVDYMVGAVRYPPPSPPPPPETRLAMTIWYGTARTTGDIWAGLRRWRCGSTSSSRELVTGRLAPPLEDLPLPFFRRTLRGSAGGDGGRSAGGEGGVCREVHRLAPWRRQGGPLERAAGLWDADGVELEPHGVQRGRLRVW</sequence>
<dbReference type="Proteomes" id="UP000007015">
    <property type="component" value="Chromosome 4"/>
</dbReference>
<evidence type="ECO:0000313" key="2">
    <source>
        <dbReference type="Proteomes" id="UP000007015"/>
    </source>
</evidence>